<comment type="caution">
    <text evidence="5">The sequence shown here is derived from an EMBL/GenBank/DDBJ whole genome shotgun (WGS) entry which is preliminary data.</text>
</comment>
<evidence type="ECO:0000256" key="3">
    <source>
        <dbReference type="ARBA" id="ARBA00023163"/>
    </source>
</evidence>
<dbReference type="SUPFAM" id="SSF47413">
    <property type="entry name" value="lambda repressor-like DNA-binding domains"/>
    <property type="match status" value="1"/>
</dbReference>
<dbReference type="InterPro" id="IPR046335">
    <property type="entry name" value="LacI/GalR-like_sensor"/>
</dbReference>
<feature type="domain" description="HTH lacI-type" evidence="4">
    <location>
        <begin position="12"/>
        <end position="66"/>
    </location>
</feature>
<dbReference type="SUPFAM" id="SSF53822">
    <property type="entry name" value="Periplasmic binding protein-like I"/>
    <property type="match status" value="1"/>
</dbReference>
<dbReference type="EMBL" id="AXCY01000025">
    <property type="protein sequence ID" value="KGM11295.1"/>
    <property type="molecule type" value="Genomic_DNA"/>
</dbReference>
<dbReference type="GO" id="GO:0003700">
    <property type="term" value="F:DNA-binding transcription factor activity"/>
    <property type="evidence" value="ECO:0007669"/>
    <property type="project" value="TreeGrafter"/>
</dbReference>
<dbReference type="PANTHER" id="PTHR30146">
    <property type="entry name" value="LACI-RELATED TRANSCRIPTIONAL REPRESSOR"/>
    <property type="match status" value="1"/>
</dbReference>
<dbReference type="RefSeq" id="WP_043605091.1">
    <property type="nucleotide sequence ID" value="NZ_AXCY01000025.1"/>
</dbReference>
<evidence type="ECO:0000259" key="4">
    <source>
        <dbReference type="PROSITE" id="PS50932"/>
    </source>
</evidence>
<organism evidence="5 6">
    <name type="scientific">Cellulomonas carbonis T26</name>
    <dbReference type="NCBI Taxonomy" id="947969"/>
    <lineage>
        <taxon>Bacteria</taxon>
        <taxon>Bacillati</taxon>
        <taxon>Actinomycetota</taxon>
        <taxon>Actinomycetes</taxon>
        <taxon>Micrococcales</taxon>
        <taxon>Cellulomonadaceae</taxon>
        <taxon>Cellulomonas</taxon>
    </lineage>
</organism>
<dbReference type="SMART" id="SM00354">
    <property type="entry name" value="HTH_LACI"/>
    <property type="match status" value="1"/>
</dbReference>
<evidence type="ECO:0000256" key="2">
    <source>
        <dbReference type="ARBA" id="ARBA00023125"/>
    </source>
</evidence>
<keyword evidence="1" id="KW-0805">Transcription regulation</keyword>
<sequence>MSPRRTTGPRRPTIADIAQRAGVSAGAVSYALNGRPGVSDATRARVLQVAAEAGWTPSTAARALTGVGSSTVGMVITRPASVLGMEPFFMSFVSGVEEVLSERGFALLLQVSPHPDRELETYRRWWSERRVDGVFVVDLRVDDPRVGVLTELGLPAVVVGDPEHAGPLPSVWSDDAHAVEEAITHLASLGHRRIARVAGLEDLVHTQVRSEAFRRAGERLGVEIVQVSTDYTVDGGTAATRDVLTRAEPPTAVVLDNDLMAVGAMHVAAELGLRVPEDLSVLAWDDSPLCRLTNPPLSAMSRDVAAYGSAAARVLLDAVAGAEPTAVRSSVPTLVGRGSVGPAPAR</sequence>
<dbReference type="Pfam" id="PF00356">
    <property type="entry name" value="LacI"/>
    <property type="match status" value="1"/>
</dbReference>
<reference evidence="5 6" key="1">
    <citation type="submission" date="2013-08" db="EMBL/GenBank/DDBJ databases">
        <title>Genome sequencing of Cellulomonas carbonis T26.</title>
        <authorList>
            <person name="Chen F."/>
            <person name="Li Y."/>
            <person name="Wang G."/>
        </authorList>
    </citation>
    <scope>NUCLEOTIDE SEQUENCE [LARGE SCALE GENOMIC DNA]</scope>
    <source>
        <strain evidence="5 6">T26</strain>
    </source>
</reference>
<evidence type="ECO:0000313" key="5">
    <source>
        <dbReference type="EMBL" id="KGM11295.1"/>
    </source>
</evidence>
<keyword evidence="6" id="KW-1185">Reference proteome</keyword>
<dbReference type="PANTHER" id="PTHR30146:SF155">
    <property type="entry name" value="ALANINE RACEMASE"/>
    <property type="match status" value="1"/>
</dbReference>
<dbReference type="CDD" id="cd01392">
    <property type="entry name" value="HTH_LacI"/>
    <property type="match status" value="1"/>
</dbReference>
<gene>
    <name evidence="5" type="ORF">N868_11080</name>
</gene>
<dbReference type="PROSITE" id="PS00356">
    <property type="entry name" value="HTH_LACI_1"/>
    <property type="match status" value="1"/>
</dbReference>
<dbReference type="AlphaFoldDB" id="A0A0A0BTM4"/>
<keyword evidence="3" id="KW-0804">Transcription</keyword>
<protein>
    <submittedName>
        <fullName evidence="5">LacI family transcriptional regulator</fullName>
    </submittedName>
</protein>
<reference evidence="5 6" key="2">
    <citation type="journal article" date="2015" name="Stand. Genomic Sci.">
        <title>Draft genome sequence of Cellulomonas carbonis T26(T) and comparative analysis of six Cellulomonas genomes.</title>
        <authorList>
            <person name="Zhuang W."/>
            <person name="Zhang S."/>
            <person name="Xia X."/>
            <person name="Wang G."/>
        </authorList>
    </citation>
    <scope>NUCLEOTIDE SEQUENCE [LARGE SCALE GENOMIC DNA]</scope>
    <source>
        <strain evidence="5 6">T26</strain>
    </source>
</reference>
<dbReference type="GO" id="GO:0000976">
    <property type="term" value="F:transcription cis-regulatory region binding"/>
    <property type="evidence" value="ECO:0007669"/>
    <property type="project" value="TreeGrafter"/>
</dbReference>
<dbReference type="InterPro" id="IPR000843">
    <property type="entry name" value="HTH_LacI"/>
</dbReference>
<dbReference type="CDD" id="cd06267">
    <property type="entry name" value="PBP1_LacI_sugar_binding-like"/>
    <property type="match status" value="1"/>
</dbReference>
<dbReference type="Gene3D" id="1.10.260.40">
    <property type="entry name" value="lambda repressor-like DNA-binding domains"/>
    <property type="match status" value="1"/>
</dbReference>
<dbReference type="InterPro" id="IPR010982">
    <property type="entry name" value="Lambda_DNA-bd_dom_sf"/>
</dbReference>
<accession>A0A0A0BTM4</accession>
<dbReference type="InterPro" id="IPR028082">
    <property type="entry name" value="Peripla_BP_I"/>
</dbReference>
<keyword evidence="2" id="KW-0238">DNA-binding</keyword>
<dbReference type="OrthoDB" id="1938857at2"/>
<dbReference type="Pfam" id="PF13377">
    <property type="entry name" value="Peripla_BP_3"/>
    <property type="match status" value="1"/>
</dbReference>
<dbReference type="PROSITE" id="PS50932">
    <property type="entry name" value="HTH_LACI_2"/>
    <property type="match status" value="1"/>
</dbReference>
<evidence type="ECO:0000256" key="1">
    <source>
        <dbReference type="ARBA" id="ARBA00023015"/>
    </source>
</evidence>
<proteinExistence type="predicted"/>
<name>A0A0A0BTM4_9CELL</name>
<dbReference type="Proteomes" id="UP000029839">
    <property type="component" value="Unassembled WGS sequence"/>
</dbReference>
<dbReference type="Gene3D" id="3.40.50.2300">
    <property type="match status" value="2"/>
</dbReference>
<evidence type="ECO:0000313" key="6">
    <source>
        <dbReference type="Proteomes" id="UP000029839"/>
    </source>
</evidence>